<dbReference type="NCBIfam" id="NF038353">
    <property type="entry name" value="FxLYD_dom"/>
    <property type="match status" value="1"/>
</dbReference>
<sequence length="248" mass="26316">MILQCPECRTRYVVPDSAIGPAGRAVRCAACRHSWFQEGPTIEVDAPPPPVAEIAPASATAPSPPPPSPPAPPPIIERFVDETVVVIPEPAPARDAFAHEPPFRPRRNPARRWTIAAAVAALLMFAAIGALSYFGSPTIAGRLGLPGASSETALLLEVPNKPERRTLASGNELFAVTGRVINATDRAQRVPDIRAELRDAQGRVVYSWTITPPVRTLAPKATTDFNSAEVNVPKASRTLNLSFAGSAG</sequence>
<gene>
    <name evidence="4" type="ORF">DI623_05720</name>
</gene>
<feature type="compositionally biased region" description="Low complexity" evidence="1">
    <location>
        <begin position="52"/>
        <end position="61"/>
    </location>
</feature>
<dbReference type="InterPro" id="IPR047676">
    <property type="entry name" value="FxLYD_dom"/>
</dbReference>
<evidence type="ECO:0000256" key="2">
    <source>
        <dbReference type="SAM" id="Phobius"/>
    </source>
</evidence>
<dbReference type="NCBIfam" id="TIGR02098">
    <property type="entry name" value="MJ0042_CXXC"/>
    <property type="match status" value="1"/>
</dbReference>
<evidence type="ECO:0000259" key="3">
    <source>
        <dbReference type="Pfam" id="PF13717"/>
    </source>
</evidence>
<feature type="transmembrane region" description="Helical" evidence="2">
    <location>
        <begin position="113"/>
        <end position="134"/>
    </location>
</feature>
<dbReference type="InterPro" id="IPR011723">
    <property type="entry name" value="Znf/thioredoxin_put"/>
</dbReference>
<dbReference type="Pfam" id="PF13717">
    <property type="entry name" value="Zn_ribbon_4"/>
    <property type="match status" value="1"/>
</dbReference>
<feature type="compositionally biased region" description="Pro residues" evidence="1">
    <location>
        <begin position="62"/>
        <end position="73"/>
    </location>
</feature>
<proteinExistence type="predicted"/>
<accession>A0A2W5A7Z5</accession>
<evidence type="ECO:0000313" key="5">
    <source>
        <dbReference type="Proteomes" id="UP000249066"/>
    </source>
</evidence>
<comment type="caution">
    <text evidence="4">The sequence shown here is derived from an EMBL/GenBank/DDBJ whole genome shotgun (WGS) entry which is preliminary data.</text>
</comment>
<organism evidence="4 5">
    <name type="scientific">Sphingomonas sanxanigenens</name>
    <dbReference type="NCBI Taxonomy" id="397260"/>
    <lineage>
        <taxon>Bacteria</taxon>
        <taxon>Pseudomonadati</taxon>
        <taxon>Pseudomonadota</taxon>
        <taxon>Alphaproteobacteria</taxon>
        <taxon>Sphingomonadales</taxon>
        <taxon>Sphingomonadaceae</taxon>
        <taxon>Sphingomonas</taxon>
    </lineage>
</organism>
<feature type="region of interest" description="Disordered" evidence="1">
    <location>
        <begin position="42"/>
        <end position="73"/>
    </location>
</feature>
<dbReference type="EMBL" id="QFNN01000021">
    <property type="protein sequence ID" value="PZO90760.1"/>
    <property type="molecule type" value="Genomic_DNA"/>
</dbReference>
<name>A0A2W5A7Z5_9SPHN</name>
<reference evidence="4 5" key="1">
    <citation type="submission" date="2017-08" db="EMBL/GenBank/DDBJ databases">
        <title>Infants hospitalized years apart are colonized by the same room-sourced microbial strains.</title>
        <authorList>
            <person name="Brooks B."/>
            <person name="Olm M.R."/>
            <person name="Firek B.A."/>
            <person name="Baker R."/>
            <person name="Thomas B.C."/>
            <person name="Morowitz M.J."/>
            <person name="Banfield J.F."/>
        </authorList>
    </citation>
    <scope>NUCLEOTIDE SEQUENCE [LARGE SCALE GENOMIC DNA]</scope>
    <source>
        <strain evidence="4">S2_018_000_R2_101</strain>
    </source>
</reference>
<keyword evidence="2" id="KW-1133">Transmembrane helix</keyword>
<protein>
    <recommendedName>
        <fullName evidence="3">Zinc finger/thioredoxin putative domain-containing protein</fullName>
    </recommendedName>
</protein>
<evidence type="ECO:0000256" key="1">
    <source>
        <dbReference type="SAM" id="MobiDB-lite"/>
    </source>
</evidence>
<feature type="domain" description="Zinc finger/thioredoxin putative" evidence="3">
    <location>
        <begin position="1"/>
        <end position="36"/>
    </location>
</feature>
<keyword evidence="2" id="KW-0472">Membrane</keyword>
<dbReference type="AlphaFoldDB" id="A0A2W5A7Z5"/>
<dbReference type="Proteomes" id="UP000249066">
    <property type="component" value="Unassembled WGS sequence"/>
</dbReference>
<evidence type="ECO:0000313" key="4">
    <source>
        <dbReference type="EMBL" id="PZO90760.1"/>
    </source>
</evidence>
<keyword evidence="2" id="KW-0812">Transmembrane</keyword>